<keyword evidence="2" id="KW-1185">Reference proteome</keyword>
<comment type="caution">
    <text evidence="1">The sequence shown here is derived from an EMBL/GenBank/DDBJ whole genome shotgun (WGS) entry which is preliminary data.</text>
</comment>
<proteinExistence type="predicted"/>
<dbReference type="Proteomes" id="UP000288812">
    <property type="component" value="Unassembled WGS sequence"/>
</dbReference>
<dbReference type="OrthoDB" id="1697322at2"/>
<dbReference type="EMBL" id="RLIH01000001">
    <property type="protein sequence ID" value="RVU55882.1"/>
    <property type="molecule type" value="Genomic_DNA"/>
</dbReference>
<reference evidence="1 2" key="1">
    <citation type="submission" date="2018-11" db="EMBL/GenBank/DDBJ databases">
        <title>Genome sequencing and assembly of Anaerosphaera sp. nov., GS7-6-2.</title>
        <authorList>
            <person name="Rettenmaier R."/>
            <person name="Liebl W."/>
            <person name="Zverlov V."/>
        </authorList>
    </citation>
    <scope>NUCLEOTIDE SEQUENCE [LARGE SCALE GENOMIC DNA]</scope>
    <source>
        <strain evidence="1 2">GS7-6-2</strain>
    </source>
</reference>
<accession>A0A437SA62</accession>
<protein>
    <submittedName>
        <fullName evidence="1">Uncharacterized protein</fullName>
    </submittedName>
</protein>
<organism evidence="1 2">
    <name type="scientific">Anaerosphaera multitolerans</name>
    <dbReference type="NCBI Taxonomy" id="2487351"/>
    <lineage>
        <taxon>Bacteria</taxon>
        <taxon>Bacillati</taxon>
        <taxon>Bacillota</taxon>
        <taxon>Tissierellia</taxon>
        <taxon>Tissierellales</taxon>
        <taxon>Peptoniphilaceae</taxon>
        <taxon>Anaerosphaera</taxon>
    </lineage>
</organism>
<sequence>MLLLFLSYKVIGSRNKIVNFDIKDTSYVELISFEKNTMKTIKDNVKLRGIITKINGLKGEEVNMENEGLSAMDFINIYDKSFKKTVVGRNNNYLKINDKWYKLDSRSSKNFENIFNQYN</sequence>
<gene>
    <name evidence="1" type="ORF">EF514_00645</name>
</gene>
<evidence type="ECO:0000313" key="1">
    <source>
        <dbReference type="EMBL" id="RVU55882.1"/>
    </source>
</evidence>
<dbReference type="AlphaFoldDB" id="A0A437SA62"/>
<evidence type="ECO:0000313" key="2">
    <source>
        <dbReference type="Proteomes" id="UP000288812"/>
    </source>
</evidence>
<name>A0A437SA62_9FIRM</name>